<dbReference type="GO" id="GO:0045199">
    <property type="term" value="P:maintenance of epithelial cell apical/basal polarity"/>
    <property type="evidence" value="ECO:0007669"/>
    <property type="project" value="EnsemblMetazoa"/>
</dbReference>
<dbReference type="GO" id="GO:0016330">
    <property type="term" value="P:second mitotic wave involved in compound eye morphogenesis"/>
    <property type="evidence" value="ECO:0007669"/>
    <property type="project" value="EnsemblMetazoa"/>
</dbReference>
<dbReference type="GO" id="GO:0030031">
    <property type="term" value="P:cell projection assembly"/>
    <property type="evidence" value="ECO:0007669"/>
    <property type="project" value="EnsemblMetazoa"/>
</dbReference>
<dbReference type="GO" id="GO:0008071">
    <property type="term" value="P:maternal determination of dorsal/ventral axis, ovarian follicular epithelium, soma encoded"/>
    <property type="evidence" value="ECO:0007669"/>
    <property type="project" value="EnsemblMetazoa"/>
</dbReference>
<dbReference type="HOGENOM" id="CLU_2123598_0_0_1"/>
<sequence length="129" mass="14308">MRIFKLFRRRGSSFYLPLLLLLLVHCICMWPVLAARDRYARQNSKQRHQDAYRNNASRARNRGGGSGNHERAAAAAAAASSAALIASGSSIGDNNKDTFPKGKSKCQTMIREQNYSMSMNAKATLTLRC</sequence>
<dbReference type="GO" id="GO:0043703">
    <property type="term" value="P:photoreceptor cell fate determination"/>
    <property type="evidence" value="ECO:0007669"/>
    <property type="project" value="EnsemblMetazoa"/>
</dbReference>
<gene>
    <name evidence="3" type="primary">Dmoj\GI11284</name>
    <name evidence="3" type="ORF">Dmoj_GI11284</name>
</gene>
<dbReference type="GO" id="GO:0007455">
    <property type="term" value="P:eye-antennal disc morphogenesis"/>
    <property type="evidence" value="ECO:0007669"/>
    <property type="project" value="EnsemblMetazoa"/>
</dbReference>
<dbReference type="GO" id="GO:0005006">
    <property type="term" value="F:epidermal growth factor receptor activity"/>
    <property type="evidence" value="ECO:0007669"/>
    <property type="project" value="EnsemblMetazoa"/>
</dbReference>
<evidence type="ECO:0000313" key="3">
    <source>
        <dbReference type="EMBL" id="EDW05356.2"/>
    </source>
</evidence>
<dbReference type="Proteomes" id="UP000009192">
    <property type="component" value="Unassembled WGS sequence"/>
</dbReference>
<dbReference type="GO" id="GO:0007309">
    <property type="term" value="P:oocyte axis specification"/>
    <property type="evidence" value="ECO:0007669"/>
    <property type="project" value="EnsemblMetazoa"/>
</dbReference>
<evidence type="ECO:0000313" key="4">
    <source>
        <dbReference type="Proteomes" id="UP000009192"/>
    </source>
</evidence>
<dbReference type="GO" id="GO:0048865">
    <property type="term" value="P:stem cell fate commitment"/>
    <property type="evidence" value="ECO:0007669"/>
    <property type="project" value="EnsemblMetazoa"/>
</dbReference>
<dbReference type="GO" id="GO:0030381">
    <property type="term" value="P:chorion-containing eggshell pattern formation"/>
    <property type="evidence" value="ECO:0007669"/>
    <property type="project" value="EnsemblMetazoa"/>
</dbReference>
<dbReference type="OrthoDB" id="6219513at2759"/>
<dbReference type="GO" id="GO:0051781">
    <property type="term" value="P:positive regulation of cell division"/>
    <property type="evidence" value="ECO:0007669"/>
    <property type="project" value="EnsemblMetazoa"/>
</dbReference>
<dbReference type="GO" id="GO:2001234">
    <property type="term" value="P:negative regulation of apoptotic signaling pathway"/>
    <property type="evidence" value="ECO:0007669"/>
    <property type="project" value="EnsemblMetazoa"/>
</dbReference>
<dbReference type="GO" id="GO:0010628">
    <property type="term" value="P:positive regulation of gene expression"/>
    <property type="evidence" value="ECO:0007669"/>
    <property type="project" value="EnsemblMetazoa"/>
</dbReference>
<dbReference type="GO" id="GO:0045198">
    <property type="term" value="P:establishment of epithelial cell apical/basal polarity"/>
    <property type="evidence" value="ECO:0007669"/>
    <property type="project" value="EnsemblMetazoa"/>
</dbReference>
<protein>
    <submittedName>
        <fullName evidence="3">Uncharacterized protein</fullName>
    </submittedName>
</protein>
<dbReference type="GO" id="GO:0016318">
    <property type="term" value="P:ommatidial rotation"/>
    <property type="evidence" value="ECO:0007669"/>
    <property type="project" value="EnsemblMetazoa"/>
</dbReference>
<dbReference type="GO" id="GO:0007422">
    <property type="term" value="P:peripheral nervous system development"/>
    <property type="evidence" value="ECO:0007669"/>
    <property type="project" value="EnsemblMetazoa"/>
</dbReference>
<dbReference type="GO" id="GO:0035160">
    <property type="term" value="P:maintenance of epithelial integrity, open tracheal system"/>
    <property type="evidence" value="ECO:0007669"/>
    <property type="project" value="EnsemblMetazoa"/>
</dbReference>
<dbReference type="GO" id="GO:0035149">
    <property type="term" value="P:lumen formation, open tracheal system"/>
    <property type="evidence" value="ECO:0007669"/>
    <property type="project" value="EnsemblMetazoa"/>
</dbReference>
<dbReference type="KEGG" id="dmo:Dmoj_GI11284"/>
<accession>B4LAM3</accession>
<dbReference type="GO" id="GO:0035310">
    <property type="term" value="P:notum cell fate specification"/>
    <property type="evidence" value="ECO:0007669"/>
    <property type="project" value="EnsemblMetazoa"/>
</dbReference>
<dbReference type="GO" id="GO:0061331">
    <property type="term" value="P:epithelial cell proliferation involved in Malpighian tubule morphogenesis"/>
    <property type="evidence" value="ECO:0007669"/>
    <property type="project" value="EnsemblMetazoa"/>
</dbReference>
<name>B4LAM3_DROMO</name>
<dbReference type="GO" id="GO:0045465">
    <property type="term" value="P:R8 cell differentiation"/>
    <property type="evidence" value="ECO:0007669"/>
    <property type="project" value="EnsemblMetazoa"/>
</dbReference>
<dbReference type="GO" id="GO:0007479">
    <property type="term" value="P:leg disc proximal/distal pattern formation"/>
    <property type="evidence" value="ECO:0007669"/>
    <property type="project" value="EnsemblMetazoa"/>
</dbReference>
<dbReference type="GO" id="GO:0035159">
    <property type="term" value="P:regulation of tube length, open tracheal system"/>
    <property type="evidence" value="ECO:0007669"/>
    <property type="project" value="EnsemblMetazoa"/>
</dbReference>
<evidence type="ECO:0000256" key="2">
    <source>
        <dbReference type="SAM" id="SignalP"/>
    </source>
</evidence>
<dbReference type="GO" id="GO:0007431">
    <property type="term" value="P:salivary gland development"/>
    <property type="evidence" value="ECO:0007669"/>
    <property type="project" value="EnsemblMetazoa"/>
</dbReference>
<dbReference type="GO" id="GO:0001742">
    <property type="term" value="P:oenocyte differentiation"/>
    <property type="evidence" value="ECO:0007669"/>
    <property type="project" value="EnsemblMetazoa"/>
</dbReference>
<dbReference type="GO" id="GO:0046673">
    <property type="term" value="P:negative regulation of compound eye retinal cell programmed cell death"/>
    <property type="evidence" value="ECO:0007669"/>
    <property type="project" value="EnsemblMetazoa"/>
</dbReference>
<evidence type="ECO:0000256" key="1">
    <source>
        <dbReference type="SAM" id="MobiDB-lite"/>
    </source>
</evidence>
<dbReference type="eggNOG" id="KOG1025">
    <property type="taxonomic scope" value="Eukaryota"/>
</dbReference>
<dbReference type="GO" id="GO:0070374">
    <property type="term" value="P:positive regulation of ERK1 and ERK2 cascade"/>
    <property type="evidence" value="ECO:0007669"/>
    <property type="project" value="EnsemblMetazoa"/>
</dbReference>
<keyword evidence="4" id="KW-1185">Reference proteome</keyword>
<dbReference type="GO" id="GO:0008340">
    <property type="term" value="P:determination of adult lifespan"/>
    <property type="evidence" value="ECO:0007669"/>
    <property type="project" value="EnsemblMetazoa"/>
</dbReference>
<keyword evidence="2" id="KW-0732">Signal</keyword>
<dbReference type="GO" id="GO:0007395">
    <property type="term" value="P:dorsal closure, spreading of leading edge cells"/>
    <property type="evidence" value="ECO:0007669"/>
    <property type="project" value="EnsemblMetazoa"/>
</dbReference>
<dbReference type="GO" id="GO:0007426">
    <property type="term" value="P:tracheal outgrowth, open tracheal system"/>
    <property type="evidence" value="ECO:0007669"/>
    <property type="project" value="EnsemblMetazoa"/>
</dbReference>
<dbReference type="GO" id="GO:0035225">
    <property type="term" value="P:determination of genital disc primordium"/>
    <property type="evidence" value="ECO:0007669"/>
    <property type="project" value="EnsemblMetazoa"/>
</dbReference>
<dbReference type="GO" id="GO:0042675">
    <property type="term" value="P:compound eye cone cell differentiation"/>
    <property type="evidence" value="ECO:0007669"/>
    <property type="project" value="EnsemblMetazoa"/>
</dbReference>
<dbReference type="GO" id="GO:0007390">
    <property type="term" value="P:germ-band shortening"/>
    <property type="evidence" value="ECO:0007669"/>
    <property type="project" value="EnsemblMetazoa"/>
</dbReference>
<dbReference type="GO" id="GO:0003015">
    <property type="term" value="P:heart process"/>
    <property type="evidence" value="ECO:0007669"/>
    <property type="project" value="EnsemblMetazoa"/>
</dbReference>
<organism evidence="3 4">
    <name type="scientific">Drosophila mojavensis</name>
    <name type="common">Fruit fly</name>
    <dbReference type="NCBI Taxonomy" id="7230"/>
    <lineage>
        <taxon>Eukaryota</taxon>
        <taxon>Metazoa</taxon>
        <taxon>Ecdysozoa</taxon>
        <taxon>Arthropoda</taxon>
        <taxon>Hexapoda</taxon>
        <taxon>Insecta</taxon>
        <taxon>Pterygota</taxon>
        <taxon>Neoptera</taxon>
        <taxon>Endopterygota</taxon>
        <taxon>Diptera</taxon>
        <taxon>Brachycera</taxon>
        <taxon>Muscomorpha</taxon>
        <taxon>Ephydroidea</taxon>
        <taxon>Drosophilidae</taxon>
        <taxon>Drosophila</taxon>
    </lineage>
</organism>
<dbReference type="GO" id="GO:0046843">
    <property type="term" value="P:dorsal appendage formation"/>
    <property type="evidence" value="ECO:0007669"/>
    <property type="project" value="EnsemblMetazoa"/>
</dbReference>
<feature type="region of interest" description="Disordered" evidence="1">
    <location>
        <begin position="43"/>
        <end position="73"/>
    </location>
</feature>
<dbReference type="GO" id="GO:0042327">
    <property type="term" value="P:positive regulation of phosphorylation"/>
    <property type="evidence" value="ECO:0007669"/>
    <property type="project" value="EnsemblMetazoa"/>
</dbReference>
<reference evidence="3 4" key="1">
    <citation type="journal article" date="2007" name="Nature">
        <title>Evolution of genes and genomes on the Drosophila phylogeny.</title>
        <authorList>
            <consortium name="Drosophila 12 Genomes Consortium"/>
            <person name="Clark A.G."/>
            <person name="Eisen M.B."/>
            <person name="Smith D.R."/>
            <person name="Bergman C.M."/>
            <person name="Oliver B."/>
            <person name="Markow T.A."/>
            <person name="Kaufman T.C."/>
            <person name="Kellis M."/>
            <person name="Gelbart W."/>
            <person name="Iyer V.N."/>
            <person name="Pollard D.A."/>
            <person name="Sackton T.B."/>
            <person name="Larracuente A.M."/>
            <person name="Singh N.D."/>
            <person name="Abad J.P."/>
            <person name="Abt D.N."/>
            <person name="Adryan B."/>
            <person name="Aguade M."/>
            <person name="Akashi H."/>
            <person name="Anderson W.W."/>
            <person name="Aquadro C.F."/>
            <person name="Ardell D.H."/>
            <person name="Arguello R."/>
            <person name="Artieri C.G."/>
            <person name="Barbash D.A."/>
            <person name="Barker D."/>
            <person name="Barsanti P."/>
            <person name="Batterham P."/>
            <person name="Batzoglou S."/>
            <person name="Begun D."/>
            <person name="Bhutkar A."/>
            <person name="Blanco E."/>
            <person name="Bosak S.A."/>
            <person name="Bradley R.K."/>
            <person name="Brand A.D."/>
            <person name="Brent M.R."/>
            <person name="Brooks A.N."/>
            <person name="Brown R.H."/>
            <person name="Butlin R.K."/>
            <person name="Caggese C."/>
            <person name="Calvi B.R."/>
            <person name="Bernardo de Carvalho A."/>
            <person name="Caspi A."/>
            <person name="Castrezana S."/>
            <person name="Celniker S.E."/>
            <person name="Chang J.L."/>
            <person name="Chapple C."/>
            <person name="Chatterji S."/>
            <person name="Chinwalla A."/>
            <person name="Civetta A."/>
            <person name="Clifton S.W."/>
            <person name="Comeron J.M."/>
            <person name="Costello J.C."/>
            <person name="Coyne J.A."/>
            <person name="Daub J."/>
            <person name="David R.G."/>
            <person name="Delcher A.L."/>
            <person name="Delehaunty K."/>
            <person name="Do C.B."/>
            <person name="Ebling H."/>
            <person name="Edwards K."/>
            <person name="Eickbush T."/>
            <person name="Evans J.D."/>
            <person name="Filipski A."/>
            <person name="Findeiss S."/>
            <person name="Freyhult E."/>
            <person name="Fulton L."/>
            <person name="Fulton R."/>
            <person name="Garcia A.C."/>
            <person name="Gardiner A."/>
            <person name="Garfield D.A."/>
            <person name="Garvin B.E."/>
            <person name="Gibson G."/>
            <person name="Gilbert D."/>
            <person name="Gnerre S."/>
            <person name="Godfrey J."/>
            <person name="Good R."/>
            <person name="Gotea V."/>
            <person name="Gravely B."/>
            <person name="Greenberg A.J."/>
            <person name="Griffiths-Jones S."/>
            <person name="Gross S."/>
            <person name="Guigo R."/>
            <person name="Gustafson E.A."/>
            <person name="Haerty W."/>
            <person name="Hahn M.W."/>
            <person name="Halligan D.L."/>
            <person name="Halpern A.L."/>
            <person name="Halter G.M."/>
            <person name="Han M.V."/>
            <person name="Heger A."/>
            <person name="Hillier L."/>
            <person name="Hinrichs A.S."/>
            <person name="Holmes I."/>
            <person name="Hoskins R.A."/>
            <person name="Hubisz M.J."/>
            <person name="Hultmark D."/>
            <person name="Huntley M.A."/>
            <person name="Jaffe D.B."/>
            <person name="Jagadeeshan S."/>
            <person name="Jeck W.R."/>
            <person name="Johnson J."/>
            <person name="Jones C.D."/>
            <person name="Jordan W.C."/>
            <person name="Karpen G.H."/>
            <person name="Kataoka E."/>
            <person name="Keightley P.D."/>
            <person name="Kheradpour P."/>
            <person name="Kirkness E.F."/>
            <person name="Koerich L.B."/>
            <person name="Kristiansen K."/>
            <person name="Kudrna D."/>
            <person name="Kulathinal R.J."/>
            <person name="Kumar S."/>
            <person name="Kwok R."/>
            <person name="Lander E."/>
            <person name="Langley C.H."/>
            <person name="Lapoint R."/>
            <person name="Lazzaro B.P."/>
            <person name="Lee S.J."/>
            <person name="Levesque L."/>
            <person name="Li R."/>
            <person name="Lin C.F."/>
            <person name="Lin M.F."/>
            <person name="Lindblad-Toh K."/>
            <person name="Llopart A."/>
            <person name="Long M."/>
            <person name="Low L."/>
            <person name="Lozovsky E."/>
            <person name="Lu J."/>
            <person name="Luo M."/>
            <person name="Machado C.A."/>
            <person name="Makalowski W."/>
            <person name="Marzo M."/>
            <person name="Matsuda M."/>
            <person name="Matzkin L."/>
            <person name="McAllister B."/>
            <person name="McBride C.S."/>
            <person name="McKernan B."/>
            <person name="McKernan K."/>
            <person name="Mendez-Lago M."/>
            <person name="Minx P."/>
            <person name="Mollenhauer M.U."/>
            <person name="Montooth K."/>
            <person name="Mount S.M."/>
            <person name="Mu X."/>
            <person name="Myers E."/>
            <person name="Negre B."/>
            <person name="Newfeld S."/>
            <person name="Nielsen R."/>
            <person name="Noor M.A."/>
            <person name="O'Grady P."/>
            <person name="Pachter L."/>
            <person name="Papaceit M."/>
            <person name="Parisi M.J."/>
            <person name="Parisi M."/>
            <person name="Parts L."/>
            <person name="Pedersen J.S."/>
            <person name="Pesole G."/>
            <person name="Phillippy A.M."/>
            <person name="Ponting C.P."/>
            <person name="Pop M."/>
            <person name="Porcelli D."/>
            <person name="Powell J.R."/>
            <person name="Prohaska S."/>
            <person name="Pruitt K."/>
            <person name="Puig M."/>
            <person name="Quesneville H."/>
            <person name="Ram K.R."/>
            <person name="Rand D."/>
            <person name="Rasmussen M.D."/>
            <person name="Reed L.K."/>
            <person name="Reenan R."/>
            <person name="Reily A."/>
            <person name="Remington K.A."/>
            <person name="Rieger T.T."/>
            <person name="Ritchie M.G."/>
            <person name="Robin C."/>
            <person name="Rogers Y.H."/>
            <person name="Rohde C."/>
            <person name="Rozas J."/>
            <person name="Rubenfield M.J."/>
            <person name="Ruiz A."/>
            <person name="Russo S."/>
            <person name="Salzberg S.L."/>
            <person name="Sanchez-Gracia A."/>
            <person name="Saranga D.J."/>
            <person name="Sato H."/>
            <person name="Schaeffer S.W."/>
            <person name="Schatz M.C."/>
            <person name="Schlenke T."/>
            <person name="Schwartz R."/>
            <person name="Segarra C."/>
            <person name="Singh R.S."/>
            <person name="Sirot L."/>
            <person name="Sirota M."/>
            <person name="Sisneros N.B."/>
            <person name="Smith C.D."/>
            <person name="Smith T.F."/>
            <person name="Spieth J."/>
            <person name="Stage D.E."/>
            <person name="Stark A."/>
            <person name="Stephan W."/>
            <person name="Strausberg R.L."/>
            <person name="Strempel S."/>
            <person name="Sturgill D."/>
            <person name="Sutton G."/>
            <person name="Sutton G.G."/>
            <person name="Tao W."/>
            <person name="Teichmann S."/>
            <person name="Tobari Y.N."/>
            <person name="Tomimura Y."/>
            <person name="Tsolas J.M."/>
            <person name="Valente V.L."/>
            <person name="Venter E."/>
            <person name="Venter J.C."/>
            <person name="Vicario S."/>
            <person name="Vieira F.G."/>
            <person name="Vilella A.J."/>
            <person name="Villasante A."/>
            <person name="Walenz B."/>
            <person name="Wang J."/>
            <person name="Wasserman M."/>
            <person name="Watts T."/>
            <person name="Wilson D."/>
            <person name="Wilson R.K."/>
            <person name="Wing R.A."/>
            <person name="Wolfner M.F."/>
            <person name="Wong A."/>
            <person name="Wong G.K."/>
            <person name="Wu C.I."/>
            <person name="Wu G."/>
            <person name="Yamamoto D."/>
            <person name="Yang H.P."/>
            <person name="Yang S.P."/>
            <person name="Yorke J.A."/>
            <person name="Yoshida K."/>
            <person name="Zdobnov E."/>
            <person name="Zhang P."/>
            <person name="Zhang Y."/>
            <person name="Zimin A.V."/>
            <person name="Baldwin J."/>
            <person name="Abdouelleil A."/>
            <person name="Abdulkadir J."/>
            <person name="Abebe A."/>
            <person name="Abera B."/>
            <person name="Abreu J."/>
            <person name="Acer S.C."/>
            <person name="Aftuck L."/>
            <person name="Alexander A."/>
            <person name="An P."/>
            <person name="Anderson E."/>
            <person name="Anderson S."/>
            <person name="Arachi H."/>
            <person name="Azer M."/>
            <person name="Bachantsang P."/>
            <person name="Barry A."/>
            <person name="Bayul T."/>
            <person name="Berlin A."/>
            <person name="Bessette D."/>
            <person name="Bloom T."/>
            <person name="Blye J."/>
            <person name="Boguslavskiy L."/>
            <person name="Bonnet C."/>
            <person name="Boukhgalter B."/>
            <person name="Bourzgui I."/>
            <person name="Brown A."/>
            <person name="Cahill P."/>
            <person name="Channer S."/>
            <person name="Cheshatsang Y."/>
            <person name="Chuda L."/>
            <person name="Citroen M."/>
            <person name="Collymore A."/>
            <person name="Cooke P."/>
            <person name="Costello M."/>
            <person name="D'Aco K."/>
            <person name="Daza R."/>
            <person name="De Haan G."/>
            <person name="DeGray S."/>
            <person name="DeMaso C."/>
            <person name="Dhargay N."/>
            <person name="Dooley K."/>
            <person name="Dooley E."/>
            <person name="Doricent M."/>
            <person name="Dorje P."/>
            <person name="Dorjee K."/>
            <person name="Dupes A."/>
            <person name="Elong R."/>
            <person name="Falk J."/>
            <person name="Farina A."/>
            <person name="Faro S."/>
            <person name="Ferguson D."/>
            <person name="Fisher S."/>
            <person name="Foley C.D."/>
            <person name="Franke A."/>
            <person name="Friedrich D."/>
            <person name="Gadbois L."/>
            <person name="Gearin G."/>
            <person name="Gearin C.R."/>
            <person name="Giannoukos G."/>
            <person name="Goode T."/>
            <person name="Graham J."/>
            <person name="Grandbois E."/>
            <person name="Grewal S."/>
            <person name="Gyaltsen K."/>
            <person name="Hafez N."/>
            <person name="Hagos B."/>
            <person name="Hall J."/>
            <person name="Henson C."/>
            <person name="Hollinger A."/>
            <person name="Honan T."/>
            <person name="Huard M.D."/>
            <person name="Hughes L."/>
            <person name="Hurhula B."/>
            <person name="Husby M.E."/>
            <person name="Kamat A."/>
            <person name="Kanga B."/>
            <person name="Kashin S."/>
            <person name="Khazanovich D."/>
            <person name="Kisner P."/>
            <person name="Lance K."/>
            <person name="Lara M."/>
            <person name="Lee W."/>
            <person name="Lennon N."/>
            <person name="Letendre F."/>
            <person name="LeVine R."/>
            <person name="Lipovsky A."/>
            <person name="Liu X."/>
            <person name="Liu J."/>
            <person name="Liu S."/>
            <person name="Lokyitsang T."/>
            <person name="Lokyitsang Y."/>
            <person name="Lubonja R."/>
            <person name="Lui A."/>
            <person name="MacDonald P."/>
            <person name="Magnisalis V."/>
            <person name="Maru K."/>
            <person name="Matthews C."/>
            <person name="McCusker W."/>
            <person name="McDonough S."/>
            <person name="Mehta T."/>
            <person name="Meldrim J."/>
            <person name="Meneus L."/>
            <person name="Mihai O."/>
            <person name="Mihalev A."/>
            <person name="Mihova T."/>
            <person name="Mittelman R."/>
            <person name="Mlenga V."/>
            <person name="Montmayeur A."/>
            <person name="Mulrain L."/>
            <person name="Navidi A."/>
            <person name="Naylor J."/>
            <person name="Negash T."/>
            <person name="Nguyen T."/>
            <person name="Nguyen N."/>
            <person name="Nicol R."/>
            <person name="Norbu C."/>
            <person name="Norbu N."/>
            <person name="Novod N."/>
            <person name="O'Neill B."/>
            <person name="Osman S."/>
            <person name="Markiewicz E."/>
            <person name="Oyono O.L."/>
            <person name="Patti C."/>
            <person name="Phunkhang P."/>
            <person name="Pierre F."/>
            <person name="Priest M."/>
            <person name="Raghuraman S."/>
            <person name="Rege F."/>
            <person name="Reyes R."/>
            <person name="Rise C."/>
            <person name="Rogov P."/>
            <person name="Ross K."/>
            <person name="Ryan E."/>
            <person name="Settipalli S."/>
            <person name="Shea T."/>
            <person name="Sherpa N."/>
            <person name="Shi L."/>
            <person name="Shih D."/>
            <person name="Sparrow T."/>
            <person name="Spaulding J."/>
            <person name="Stalker J."/>
            <person name="Stange-Thomann N."/>
            <person name="Stavropoulos S."/>
            <person name="Stone C."/>
            <person name="Strader C."/>
            <person name="Tesfaye S."/>
            <person name="Thomson T."/>
            <person name="Thoulutsang Y."/>
            <person name="Thoulutsang D."/>
            <person name="Topham K."/>
            <person name="Topping I."/>
            <person name="Tsamla T."/>
            <person name="Vassiliev H."/>
            <person name="Vo A."/>
            <person name="Wangchuk T."/>
            <person name="Wangdi T."/>
            <person name="Weiand M."/>
            <person name="Wilkinson J."/>
            <person name="Wilson A."/>
            <person name="Yadav S."/>
            <person name="Young G."/>
            <person name="Yu Q."/>
            <person name="Zembek L."/>
            <person name="Zhong D."/>
            <person name="Zimmer A."/>
            <person name="Zwirko Z."/>
            <person name="Jaffe D.B."/>
            <person name="Alvarez P."/>
            <person name="Brockman W."/>
            <person name="Butler J."/>
            <person name="Chin C."/>
            <person name="Gnerre S."/>
            <person name="Grabherr M."/>
            <person name="Kleber M."/>
            <person name="Mauceli E."/>
            <person name="MacCallum I."/>
        </authorList>
    </citation>
    <scope>NUCLEOTIDE SEQUENCE [LARGE SCALE GENOMIC DNA]</scope>
    <source>
        <strain evidence="4">Tucson 15081-1352.22</strain>
    </source>
</reference>
<dbReference type="InParanoid" id="B4LAM3"/>
<dbReference type="AlphaFoldDB" id="B4LAM3"/>
<dbReference type="GO" id="GO:2000134">
    <property type="term" value="P:negative regulation of G1/S transition of mitotic cell cycle"/>
    <property type="evidence" value="ECO:0007669"/>
    <property type="project" value="EnsemblMetazoa"/>
</dbReference>
<dbReference type="EMBL" id="CH935102">
    <property type="protein sequence ID" value="EDW05356.2"/>
    <property type="molecule type" value="Genomic_DNA"/>
</dbReference>
<proteinExistence type="predicted"/>
<dbReference type="GO" id="GO:0035277">
    <property type="term" value="P:spiracle morphogenesis, open tracheal system"/>
    <property type="evidence" value="ECO:0007669"/>
    <property type="project" value="EnsemblMetazoa"/>
</dbReference>
<dbReference type="GO" id="GO:0010629">
    <property type="term" value="P:negative regulation of gene expression"/>
    <property type="evidence" value="ECO:0007669"/>
    <property type="project" value="EnsemblMetazoa"/>
</dbReference>
<dbReference type="GO" id="GO:0008284">
    <property type="term" value="P:positive regulation of cell population proliferation"/>
    <property type="evidence" value="ECO:0007669"/>
    <property type="project" value="EnsemblMetazoa"/>
</dbReference>
<dbReference type="GO" id="GO:0016324">
    <property type="term" value="C:apical plasma membrane"/>
    <property type="evidence" value="ECO:0007669"/>
    <property type="project" value="EnsemblMetazoa"/>
</dbReference>
<dbReference type="GO" id="GO:0008406">
    <property type="term" value="P:gonad development"/>
    <property type="evidence" value="ECO:0007669"/>
    <property type="project" value="EnsemblMetazoa"/>
</dbReference>
<dbReference type="GO" id="GO:0007298">
    <property type="term" value="P:border follicle cell migration"/>
    <property type="evidence" value="ECO:0007669"/>
    <property type="project" value="EnsemblMetazoa"/>
</dbReference>
<dbReference type="GO" id="GO:0008355">
    <property type="term" value="P:olfactory learning"/>
    <property type="evidence" value="ECO:0007669"/>
    <property type="project" value="EnsemblMetazoa"/>
</dbReference>
<dbReference type="GO" id="GO:0007477">
    <property type="term" value="P:notum development"/>
    <property type="evidence" value="ECO:0007669"/>
    <property type="project" value="EnsemblMetazoa"/>
</dbReference>
<dbReference type="GO" id="GO:0007474">
    <property type="term" value="P:imaginal disc-derived wing vein specification"/>
    <property type="evidence" value="ECO:0007669"/>
    <property type="project" value="EnsemblMetazoa"/>
</dbReference>
<dbReference type="GO" id="GO:0007367">
    <property type="term" value="P:segment polarity determination"/>
    <property type="evidence" value="ECO:0007669"/>
    <property type="project" value="EnsemblMetazoa"/>
</dbReference>
<dbReference type="GO" id="GO:0090303">
    <property type="term" value="P:positive regulation of wound healing"/>
    <property type="evidence" value="ECO:0007669"/>
    <property type="project" value="EnsemblMetazoa"/>
</dbReference>
<dbReference type="GO" id="GO:0008586">
    <property type="term" value="P:imaginal disc-derived wing vein morphogenesis"/>
    <property type="evidence" value="ECO:0007669"/>
    <property type="project" value="EnsemblMetazoa"/>
</dbReference>
<feature type="signal peptide" evidence="2">
    <location>
        <begin position="1"/>
        <end position="34"/>
    </location>
</feature>
<dbReference type="GO" id="GO:0030718">
    <property type="term" value="P:germ-line stem cell population maintenance"/>
    <property type="evidence" value="ECO:0007669"/>
    <property type="project" value="EnsemblMetazoa"/>
</dbReference>
<dbReference type="GO" id="GO:0007482">
    <property type="term" value="P:haltere development"/>
    <property type="evidence" value="ECO:0007669"/>
    <property type="project" value="EnsemblMetazoa"/>
</dbReference>
<dbReference type="GO" id="GO:1903688">
    <property type="term" value="P:positive regulation of border follicle cell migration"/>
    <property type="evidence" value="ECO:0007669"/>
    <property type="project" value="EnsemblMetazoa"/>
</dbReference>
<dbReference type="GO" id="GO:0048149">
    <property type="term" value="P:behavioral response to ethanol"/>
    <property type="evidence" value="ECO:0007669"/>
    <property type="project" value="EnsemblMetazoa"/>
</dbReference>
<dbReference type="GO" id="GO:0045572">
    <property type="term" value="P:positive regulation of imaginal disc growth"/>
    <property type="evidence" value="ECO:0007669"/>
    <property type="project" value="EnsemblMetazoa"/>
</dbReference>
<feature type="chain" id="PRO_5006457066" evidence="2">
    <location>
        <begin position="35"/>
        <end position="129"/>
    </location>
</feature>
<dbReference type="GO" id="GO:0035230">
    <property type="term" value="C:cytoneme"/>
    <property type="evidence" value="ECO:0007669"/>
    <property type="project" value="EnsemblMetazoa"/>
</dbReference>